<keyword evidence="5" id="KW-0998">Cell outer membrane</keyword>
<reference evidence="7" key="2">
    <citation type="submission" date="2021-04" db="EMBL/GenBank/DDBJ databases">
        <title>Isolation and characterization of a novel species of the genus Sulfurimonas.</title>
        <authorList>
            <person name="Fukui M."/>
        </authorList>
    </citation>
    <scope>NUCLEOTIDE SEQUENCE</scope>
    <source>
        <strain evidence="7">H1576</strain>
    </source>
</reference>
<keyword evidence="2" id="KW-1134">Transmembrane beta strand</keyword>
<evidence type="ECO:0000313" key="7">
    <source>
        <dbReference type="EMBL" id="QSZ41584.1"/>
    </source>
</evidence>
<dbReference type="GO" id="GO:0015562">
    <property type="term" value="F:efflux transmembrane transporter activity"/>
    <property type="evidence" value="ECO:0007669"/>
    <property type="project" value="InterPro"/>
</dbReference>
<dbReference type="GO" id="GO:0015288">
    <property type="term" value="F:porin activity"/>
    <property type="evidence" value="ECO:0007669"/>
    <property type="project" value="TreeGrafter"/>
</dbReference>
<evidence type="ECO:0000256" key="4">
    <source>
        <dbReference type="ARBA" id="ARBA00023136"/>
    </source>
</evidence>
<dbReference type="PANTHER" id="PTHR30026">
    <property type="entry name" value="OUTER MEMBRANE PROTEIN TOLC"/>
    <property type="match status" value="1"/>
</dbReference>
<keyword evidence="6" id="KW-0732">Signal</keyword>
<dbReference type="GO" id="GO:0009279">
    <property type="term" value="C:cell outer membrane"/>
    <property type="evidence" value="ECO:0007669"/>
    <property type="project" value="UniProtKB-SubCell"/>
</dbReference>
<dbReference type="Proteomes" id="UP000671852">
    <property type="component" value="Chromosome"/>
</dbReference>
<name>A0A975AZR5_9BACT</name>
<feature type="chain" id="PRO_5037998230" evidence="6">
    <location>
        <begin position="21"/>
        <end position="406"/>
    </location>
</feature>
<proteinExistence type="predicted"/>
<evidence type="ECO:0000256" key="2">
    <source>
        <dbReference type="ARBA" id="ARBA00022452"/>
    </source>
</evidence>
<protein>
    <submittedName>
        <fullName evidence="7">Transporter</fullName>
    </submittedName>
</protein>
<dbReference type="RefSeq" id="WP_207562867.1">
    <property type="nucleotide sequence ID" value="NZ_CP046072.1"/>
</dbReference>
<dbReference type="KEGG" id="saqt:GJV85_05505"/>
<keyword evidence="4" id="KW-0472">Membrane</keyword>
<evidence type="ECO:0000256" key="3">
    <source>
        <dbReference type="ARBA" id="ARBA00022692"/>
    </source>
</evidence>
<comment type="subcellular location">
    <subcellularLocation>
        <location evidence="1">Cell outer membrane</location>
    </subcellularLocation>
</comment>
<dbReference type="AlphaFoldDB" id="A0A975AZR5"/>
<dbReference type="GO" id="GO:1990281">
    <property type="term" value="C:efflux pump complex"/>
    <property type="evidence" value="ECO:0007669"/>
    <property type="project" value="TreeGrafter"/>
</dbReference>
<gene>
    <name evidence="7" type="ORF">GJV85_05505</name>
</gene>
<dbReference type="EMBL" id="CP046072">
    <property type="protein sequence ID" value="QSZ41584.1"/>
    <property type="molecule type" value="Genomic_DNA"/>
</dbReference>
<dbReference type="Gene3D" id="1.20.1600.10">
    <property type="entry name" value="Outer membrane efflux proteins (OEP)"/>
    <property type="match status" value="1"/>
</dbReference>
<reference evidence="7" key="1">
    <citation type="submission" date="2019-11" db="EMBL/GenBank/DDBJ databases">
        <authorList>
            <person name="Kojima H."/>
        </authorList>
    </citation>
    <scope>NUCLEOTIDE SEQUENCE</scope>
    <source>
        <strain evidence="7">H1576</strain>
    </source>
</reference>
<sequence>MKVLNLSLALWLLSSSLLLSREKSSNLDEYISEYKKEQFKYDYQKNEAEASKLHDSWIAPLQVTYTNSRSKPGDKELSNENAAIKMDQPIFQSGGIYYGIKFANASKLYSNYSIDVAKKKMIKETVATLMQIKQSKLREEAQKLKIKNSQMNLEQKKEQYLSGQLDSGFLDDAIIQRNIVVQALYDIQTTKEKLINKFNSLSDLDYKNTSIPHLELLDKENFLKYNIVLKQNEAEIEKTKYYKDVTVAKYLPRVNFTAGYTWSNNEQFISNTFVVKNELSYYNYGVRASMALDINAFRDVESVKVDYLKAQVVKKDKQRELNELFKQVMHNIENFDKKIALSNDNKNLYSKLLEDTNELYKAGYKTEYDVKTLENSLDMQAIDTKIYEIDKQLELLTLYEMYVNEI</sequence>
<evidence type="ECO:0000256" key="1">
    <source>
        <dbReference type="ARBA" id="ARBA00004442"/>
    </source>
</evidence>
<evidence type="ECO:0000256" key="6">
    <source>
        <dbReference type="SAM" id="SignalP"/>
    </source>
</evidence>
<feature type="signal peptide" evidence="6">
    <location>
        <begin position="1"/>
        <end position="20"/>
    </location>
</feature>
<evidence type="ECO:0000313" key="8">
    <source>
        <dbReference type="Proteomes" id="UP000671852"/>
    </source>
</evidence>
<evidence type="ECO:0000256" key="5">
    <source>
        <dbReference type="ARBA" id="ARBA00023237"/>
    </source>
</evidence>
<dbReference type="SUPFAM" id="SSF56954">
    <property type="entry name" value="Outer membrane efflux proteins (OEP)"/>
    <property type="match status" value="1"/>
</dbReference>
<dbReference type="PANTHER" id="PTHR30026:SF20">
    <property type="entry name" value="OUTER MEMBRANE PROTEIN TOLC"/>
    <property type="match status" value="1"/>
</dbReference>
<organism evidence="7 8">
    <name type="scientific">Sulfurimonas aquatica</name>
    <dbReference type="NCBI Taxonomy" id="2672570"/>
    <lineage>
        <taxon>Bacteria</taxon>
        <taxon>Pseudomonadati</taxon>
        <taxon>Campylobacterota</taxon>
        <taxon>Epsilonproteobacteria</taxon>
        <taxon>Campylobacterales</taxon>
        <taxon>Sulfurimonadaceae</taxon>
        <taxon>Sulfurimonas</taxon>
    </lineage>
</organism>
<keyword evidence="8" id="KW-1185">Reference proteome</keyword>
<keyword evidence="3" id="KW-0812">Transmembrane</keyword>
<accession>A0A975AZR5</accession>
<dbReference type="InterPro" id="IPR051906">
    <property type="entry name" value="TolC-like"/>
</dbReference>